<evidence type="ECO:0000313" key="4">
    <source>
        <dbReference type="Proteomes" id="UP000026962"/>
    </source>
</evidence>
<reference evidence="3" key="1">
    <citation type="submission" date="2015-04" db="UniProtKB">
        <authorList>
            <consortium name="EnsemblPlants"/>
        </authorList>
    </citation>
    <scope>IDENTIFICATION</scope>
</reference>
<dbReference type="GO" id="GO:0008270">
    <property type="term" value="F:zinc ion binding"/>
    <property type="evidence" value="ECO:0007669"/>
    <property type="project" value="UniProtKB-KW"/>
</dbReference>
<accession>A0A0E0LZD9</accession>
<dbReference type="Pfam" id="PF00098">
    <property type="entry name" value="zf-CCHC"/>
    <property type="match status" value="2"/>
</dbReference>
<evidence type="ECO:0000256" key="1">
    <source>
        <dbReference type="PROSITE-ProRule" id="PRU00047"/>
    </source>
</evidence>
<keyword evidence="4" id="KW-1185">Reference proteome</keyword>
<dbReference type="GO" id="GO:0003676">
    <property type="term" value="F:nucleic acid binding"/>
    <property type="evidence" value="ECO:0007669"/>
    <property type="project" value="InterPro"/>
</dbReference>
<dbReference type="InterPro" id="IPR036875">
    <property type="entry name" value="Znf_CCHC_sf"/>
</dbReference>
<dbReference type="HOGENOM" id="CLU_2214254_0_0_1"/>
<dbReference type="EnsemblPlants" id="OPUNC09G03610.1">
    <property type="protein sequence ID" value="OPUNC09G03610.1"/>
    <property type="gene ID" value="OPUNC09G03610"/>
</dbReference>
<dbReference type="SMART" id="SM00343">
    <property type="entry name" value="ZnF_C2HC"/>
    <property type="match status" value="2"/>
</dbReference>
<protein>
    <recommendedName>
        <fullName evidence="2">CCHC-type domain-containing protein</fullName>
    </recommendedName>
</protein>
<proteinExistence type="predicted"/>
<dbReference type="PROSITE" id="PS50158">
    <property type="entry name" value="ZF_CCHC"/>
    <property type="match status" value="1"/>
</dbReference>
<feature type="domain" description="CCHC-type" evidence="2">
    <location>
        <begin position="9"/>
        <end position="24"/>
    </location>
</feature>
<keyword evidence="1" id="KW-0479">Metal-binding</keyword>
<name>A0A0E0LZD9_ORYPU</name>
<reference evidence="3" key="2">
    <citation type="submission" date="2018-05" db="EMBL/GenBank/DDBJ databases">
        <title>OpunRS2 (Oryza punctata Reference Sequence Version 2).</title>
        <authorList>
            <person name="Zhang J."/>
            <person name="Kudrna D."/>
            <person name="Lee S."/>
            <person name="Talag J."/>
            <person name="Welchert J."/>
            <person name="Wing R.A."/>
        </authorList>
    </citation>
    <scope>NUCLEOTIDE SEQUENCE [LARGE SCALE GENOMIC DNA]</scope>
</reference>
<dbReference type="Gene3D" id="4.10.60.10">
    <property type="entry name" value="Zinc finger, CCHC-type"/>
    <property type="match status" value="1"/>
</dbReference>
<dbReference type="InterPro" id="IPR001878">
    <property type="entry name" value="Znf_CCHC"/>
</dbReference>
<evidence type="ECO:0000313" key="3">
    <source>
        <dbReference type="EnsemblPlants" id="OPUNC09G03610.1"/>
    </source>
</evidence>
<dbReference type="Gramene" id="OPUNC09G03610.1">
    <property type="protein sequence ID" value="OPUNC09G03610.1"/>
    <property type="gene ID" value="OPUNC09G03610"/>
</dbReference>
<dbReference type="SUPFAM" id="SSF57756">
    <property type="entry name" value="Retrovirus zinc finger-like domains"/>
    <property type="match status" value="1"/>
</dbReference>
<dbReference type="Proteomes" id="UP000026962">
    <property type="component" value="Chromosome 9"/>
</dbReference>
<sequence>MATKERWCCFSCGQFGHYAIDCTQGTCEEQETIPSHIISEDDKAQEPSKEFLKVKACSHCGEIGHYVSDSLLNAHTLTKTIQLKNTVQPGSPAFSAKGWIMCPKTVI</sequence>
<dbReference type="AlphaFoldDB" id="A0A0E0LZD9"/>
<organism evidence="3">
    <name type="scientific">Oryza punctata</name>
    <name type="common">Red rice</name>
    <dbReference type="NCBI Taxonomy" id="4537"/>
    <lineage>
        <taxon>Eukaryota</taxon>
        <taxon>Viridiplantae</taxon>
        <taxon>Streptophyta</taxon>
        <taxon>Embryophyta</taxon>
        <taxon>Tracheophyta</taxon>
        <taxon>Spermatophyta</taxon>
        <taxon>Magnoliopsida</taxon>
        <taxon>Liliopsida</taxon>
        <taxon>Poales</taxon>
        <taxon>Poaceae</taxon>
        <taxon>BOP clade</taxon>
        <taxon>Oryzoideae</taxon>
        <taxon>Oryzeae</taxon>
        <taxon>Oryzinae</taxon>
        <taxon>Oryza</taxon>
    </lineage>
</organism>
<evidence type="ECO:0000259" key="2">
    <source>
        <dbReference type="PROSITE" id="PS50158"/>
    </source>
</evidence>
<keyword evidence="1" id="KW-0863">Zinc-finger</keyword>
<keyword evidence="1" id="KW-0862">Zinc</keyword>